<sequence>MAHQDRRAFLRRTGLVVAPAVVGGAALSHPVAATATPEHRAPVPAALRPGGELDRYLSALAAEDRFSGTVLVTRHGHPVLSRSFGYADKSRGIRNTGDTIYCLASVTKLFTAVAVAQLVQQGTVAFEKTVGTYLDGFPGAIADTVTVHQLLTHTSGMGDYHGIDGYFTAAAGWSTAEQVLSGTLDFIRREPLSLRPGTGHQYSNSGYTTLGAIVAAASGLSYYDYIRQHVFAPAGMADTDFHTTPRWRSDPRIAHPYSRQPTGQRVDIVDQQHLFVGLPDGNAFSTAPDMARFAGALLDGTLVSPAFTDLVVGAKVPVATLPPKPGLPAKTRFQAYGPAATLGNGTWAVGHNGGSPGISTLVEWYPPSGWLAVKLSNYDPQDTMAVDGTIQAILTR</sequence>
<dbReference type="InterPro" id="IPR012338">
    <property type="entry name" value="Beta-lactam/transpept-like"/>
</dbReference>
<reference evidence="2 3" key="2">
    <citation type="submission" date="2020-03" db="EMBL/GenBank/DDBJ databases">
        <authorList>
            <person name="Ichikawa N."/>
            <person name="Kimura A."/>
            <person name="Kitahashi Y."/>
            <person name="Uohara A."/>
        </authorList>
    </citation>
    <scope>NUCLEOTIDE SEQUENCE [LARGE SCALE GENOMIC DNA]</scope>
    <source>
        <strain evidence="2 3">NBRC 108639</strain>
    </source>
</reference>
<gene>
    <name evidence="2" type="ORF">Phou_080440</name>
</gene>
<keyword evidence="2" id="KW-0378">Hydrolase</keyword>
<dbReference type="Pfam" id="PF00144">
    <property type="entry name" value="Beta-lactamase"/>
    <property type="match status" value="1"/>
</dbReference>
<comment type="caution">
    <text evidence="2">The sequence shown here is derived from an EMBL/GenBank/DDBJ whole genome shotgun (WGS) entry which is preliminary data.</text>
</comment>
<dbReference type="Gene3D" id="3.40.710.10">
    <property type="entry name" value="DD-peptidase/beta-lactamase superfamily"/>
    <property type="match status" value="1"/>
</dbReference>
<dbReference type="SUPFAM" id="SSF56601">
    <property type="entry name" value="beta-lactamase/transpeptidase-like"/>
    <property type="match status" value="1"/>
</dbReference>
<dbReference type="EMBL" id="BLPF01000003">
    <property type="protein sequence ID" value="GFJ83864.1"/>
    <property type="molecule type" value="Genomic_DNA"/>
</dbReference>
<proteinExistence type="predicted"/>
<dbReference type="InterPro" id="IPR001466">
    <property type="entry name" value="Beta-lactam-related"/>
</dbReference>
<dbReference type="RefSeq" id="WP_173066810.1">
    <property type="nucleotide sequence ID" value="NZ_BLPF01000003.1"/>
</dbReference>
<evidence type="ECO:0000313" key="3">
    <source>
        <dbReference type="Proteomes" id="UP000482800"/>
    </source>
</evidence>
<dbReference type="PANTHER" id="PTHR43283:SF3">
    <property type="entry name" value="BETA-LACTAMASE FAMILY PROTEIN (AFU_ORTHOLOGUE AFUA_5G07500)"/>
    <property type="match status" value="1"/>
</dbReference>
<keyword evidence="3" id="KW-1185">Reference proteome</keyword>
<accession>A0A6V8KJ42</accession>
<reference evidence="2 3" key="1">
    <citation type="submission" date="2020-03" db="EMBL/GenBank/DDBJ databases">
        <title>Whole genome shotgun sequence of Phytohabitans houttuyneae NBRC 108639.</title>
        <authorList>
            <person name="Komaki H."/>
            <person name="Tamura T."/>
        </authorList>
    </citation>
    <scope>NUCLEOTIDE SEQUENCE [LARGE SCALE GENOMIC DNA]</scope>
    <source>
        <strain evidence="2 3">NBRC 108639</strain>
    </source>
</reference>
<dbReference type="PROSITE" id="PS51318">
    <property type="entry name" value="TAT"/>
    <property type="match status" value="1"/>
</dbReference>
<feature type="domain" description="Beta-lactamase-related" evidence="1">
    <location>
        <begin position="54"/>
        <end position="384"/>
    </location>
</feature>
<dbReference type="InterPro" id="IPR006311">
    <property type="entry name" value="TAT_signal"/>
</dbReference>
<dbReference type="InterPro" id="IPR050789">
    <property type="entry name" value="Diverse_Enzym_Activities"/>
</dbReference>
<evidence type="ECO:0000259" key="1">
    <source>
        <dbReference type="Pfam" id="PF00144"/>
    </source>
</evidence>
<name>A0A6V8KJ42_9ACTN</name>
<dbReference type="GO" id="GO:0016787">
    <property type="term" value="F:hydrolase activity"/>
    <property type="evidence" value="ECO:0007669"/>
    <property type="project" value="UniProtKB-KW"/>
</dbReference>
<protein>
    <submittedName>
        <fullName evidence="2">Serine hydrolase</fullName>
    </submittedName>
</protein>
<dbReference type="PANTHER" id="PTHR43283">
    <property type="entry name" value="BETA-LACTAMASE-RELATED"/>
    <property type="match status" value="1"/>
</dbReference>
<dbReference type="Proteomes" id="UP000482800">
    <property type="component" value="Unassembled WGS sequence"/>
</dbReference>
<organism evidence="2 3">
    <name type="scientific">Phytohabitans houttuyneae</name>
    <dbReference type="NCBI Taxonomy" id="1076126"/>
    <lineage>
        <taxon>Bacteria</taxon>
        <taxon>Bacillati</taxon>
        <taxon>Actinomycetota</taxon>
        <taxon>Actinomycetes</taxon>
        <taxon>Micromonosporales</taxon>
        <taxon>Micromonosporaceae</taxon>
    </lineage>
</organism>
<dbReference type="AlphaFoldDB" id="A0A6V8KJ42"/>
<evidence type="ECO:0000313" key="2">
    <source>
        <dbReference type="EMBL" id="GFJ83864.1"/>
    </source>
</evidence>